<dbReference type="GeneTree" id="ENSGT00730000113864"/>
<keyword evidence="2" id="KW-1185">Reference proteome</keyword>
<dbReference type="HOGENOM" id="CLU_1510090_0_0_1"/>
<reference evidence="1" key="2">
    <citation type="submission" date="2025-08" db="UniProtKB">
        <authorList>
            <consortium name="Ensembl"/>
        </authorList>
    </citation>
    <scope>IDENTIFICATION</scope>
</reference>
<proteinExistence type="predicted"/>
<reference evidence="2" key="1">
    <citation type="submission" date="2003-08" db="EMBL/GenBank/DDBJ databases">
        <authorList>
            <person name="Birren B."/>
            <person name="Nusbaum C."/>
            <person name="Abebe A."/>
            <person name="Abouelleil A."/>
            <person name="Adekoya E."/>
            <person name="Ait-zahra M."/>
            <person name="Allen N."/>
            <person name="Allen T."/>
            <person name="An P."/>
            <person name="Anderson M."/>
            <person name="Anderson S."/>
            <person name="Arachchi H."/>
            <person name="Armbruster J."/>
            <person name="Bachantsang P."/>
            <person name="Baldwin J."/>
            <person name="Barry A."/>
            <person name="Bayul T."/>
            <person name="Blitshsteyn B."/>
            <person name="Bloom T."/>
            <person name="Blye J."/>
            <person name="Boguslavskiy L."/>
            <person name="Borowsky M."/>
            <person name="Boukhgalter B."/>
            <person name="Brunache A."/>
            <person name="Butler J."/>
            <person name="Calixte N."/>
            <person name="Calvo S."/>
            <person name="Camarata J."/>
            <person name="Campo K."/>
            <person name="Chang J."/>
            <person name="Cheshatsang Y."/>
            <person name="Citroen M."/>
            <person name="Collymore A."/>
            <person name="Considine T."/>
            <person name="Cook A."/>
            <person name="Cooke P."/>
            <person name="Corum B."/>
            <person name="Cuomo C."/>
            <person name="David R."/>
            <person name="Dawoe T."/>
            <person name="Degray S."/>
            <person name="Dodge S."/>
            <person name="Dooley K."/>
            <person name="Dorje P."/>
            <person name="Dorjee K."/>
            <person name="Dorris L."/>
            <person name="Duffey N."/>
            <person name="Dupes A."/>
            <person name="Elkins T."/>
            <person name="Engels R."/>
            <person name="Erickson J."/>
            <person name="Farina A."/>
            <person name="Faro S."/>
            <person name="Ferreira P."/>
            <person name="Fischer H."/>
            <person name="Fitzgerald M."/>
            <person name="Foley K."/>
            <person name="Gage D."/>
            <person name="Galagan J."/>
            <person name="Gearin G."/>
            <person name="Gnerre S."/>
            <person name="Gnirke A."/>
            <person name="Goyette A."/>
            <person name="Graham J."/>
            <person name="Grandbois E."/>
            <person name="Gyaltsen K."/>
            <person name="Hafez N."/>
            <person name="Hagopian D."/>
            <person name="Hagos B."/>
            <person name="Hall J."/>
            <person name="Hatcher B."/>
            <person name="Heller A."/>
            <person name="Higgins H."/>
            <person name="Honan T."/>
            <person name="Horn A."/>
            <person name="Houde N."/>
            <person name="Hughes L."/>
            <person name="Hulme W."/>
            <person name="Husby E."/>
            <person name="Iliev I."/>
            <person name="Jaffe D."/>
            <person name="Jones C."/>
            <person name="Kamal M."/>
            <person name="Kamat A."/>
            <person name="Kamvysselis M."/>
            <person name="Karlsson E."/>
            <person name="Kells C."/>
            <person name="Kieu A."/>
            <person name="Kisner P."/>
            <person name="Kodira C."/>
            <person name="Kulbokas E."/>
            <person name="Labutti K."/>
            <person name="Lama D."/>
            <person name="Landers T."/>
            <person name="Leger J."/>
            <person name="Levine S."/>
            <person name="Lewis D."/>
            <person name="Lewis T."/>
            <person name="Lindblad-toh K."/>
            <person name="Liu X."/>
            <person name="Lokyitsang T."/>
            <person name="Lokyitsang Y."/>
            <person name="Lucien O."/>
            <person name="Lui A."/>
            <person name="Ma L.J."/>
            <person name="Mabbitt R."/>
            <person name="Macdonald J."/>
            <person name="Maclean C."/>
            <person name="Major J."/>
            <person name="Manning J."/>
            <person name="Marabella R."/>
            <person name="Maru K."/>
            <person name="Matthews C."/>
            <person name="Mauceli E."/>
            <person name="Mccarthy M."/>
            <person name="Mcdonough S."/>
            <person name="Mcghee T."/>
            <person name="Meldrim J."/>
            <person name="Meneus L."/>
            <person name="Mesirov J."/>
            <person name="Mihalev A."/>
            <person name="Mihova T."/>
            <person name="Mikkelsen T."/>
            <person name="Mlenga V."/>
            <person name="Moru K."/>
            <person name="Mozes J."/>
            <person name="Mulrain L."/>
            <person name="Munson G."/>
            <person name="Naylor J."/>
            <person name="Newes C."/>
            <person name="Nguyen C."/>
            <person name="Nguyen N."/>
            <person name="Nguyen T."/>
            <person name="Nicol R."/>
            <person name="Nielsen C."/>
            <person name="Nizzari M."/>
            <person name="Norbu C."/>
            <person name="Norbu N."/>
            <person name="O'donnell P."/>
            <person name="Okoawo O."/>
            <person name="O'leary S."/>
            <person name="Omotosho B."/>
            <person name="O'neill K."/>
            <person name="Osman S."/>
            <person name="Parker S."/>
            <person name="Perrin D."/>
            <person name="Phunkhang P."/>
            <person name="Piqani B."/>
            <person name="Purcell S."/>
            <person name="Rachupka T."/>
            <person name="Ramasamy U."/>
            <person name="Rameau R."/>
            <person name="Ray V."/>
            <person name="Raymond C."/>
            <person name="Retta R."/>
            <person name="Richardson S."/>
            <person name="Rise C."/>
            <person name="Rodriguez J."/>
            <person name="Rogers J."/>
            <person name="Rogov P."/>
            <person name="Rutman M."/>
            <person name="Schupbach R."/>
            <person name="Seaman C."/>
            <person name="Settipalli S."/>
            <person name="Sharpe T."/>
            <person name="Sheridan J."/>
            <person name="Sherpa N."/>
            <person name="Shi J."/>
            <person name="Smirnov S."/>
            <person name="Smith C."/>
            <person name="Sougnez C."/>
            <person name="Spencer B."/>
            <person name="Stalker J."/>
            <person name="Stange-thomann N."/>
            <person name="Stavropoulos S."/>
            <person name="Stetson K."/>
            <person name="Stone C."/>
            <person name="Stone S."/>
            <person name="Stubbs M."/>
            <person name="Talamas J."/>
            <person name="Tchuinga P."/>
            <person name="Tenzing P."/>
            <person name="Tesfaye S."/>
            <person name="Theodore J."/>
            <person name="Thoulutsang Y."/>
            <person name="Topham K."/>
            <person name="Towey S."/>
            <person name="Tsamla T."/>
            <person name="Tsomo N."/>
            <person name="Vallee D."/>
            <person name="Vassiliev H."/>
            <person name="Venkataraman V."/>
            <person name="Vinson J."/>
            <person name="Vo A."/>
            <person name="Wade C."/>
            <person name="Wang S."/>
            <person name="Wangchuk T."/>
            <person name="Wangdi T."/>
            <person name="Whittaker C."/>
            <person name="Wilkinson J."/>
            <person name="Wu Y."/>
            <person name="Wyman D."/>
            <person name="Yadav S."/>
            <person name="Yang S."/>
            <person name="Yang X."/>
            <person name="Yeager S."/>
            <person name="Yee E."/>
            <person name="Young G."/>
            <person name="Zainoun J."/>
            <person name="Zembeck L."/>
            <person name="Zimmer A."/>
            <person name="Zody M."/>
            <person name="Lander E."/>
        </authorList>
    </citation>
    <scope>NUCLEOTIDE SEQUENCE [LARGE SCALE GENOMIC DNA]</scope>
</reference>
<dbReference type="Ensembl" id="ENSCSAVT00000008709.1">
    <property type="protein sequence ID" value="ENSCSAVP00000008599.1"/>
    <property type="gene ID" value="ENSCSAVG00000005113.1"/>
</dbReference>
<dbReference type="AlphaFoldDB" id="H2YTD9"/>
<evidence type="ECO:0000313" key="1">
    <source>
        <dbReference type="Ensembl" id="ENSCSAVP00000008599.1"/>
    </source>
</evidence>
<evidence type="ECO:0000313" key="2">
    <source>
        <dbReference type="Proteomes" id="UP000007875"/>
    </source>
</evidence>
<organism evidence="1 2">
    <name type="scientific">Ciona savignyi</name>
    <name type="common">Pacific transparent sea squirt</name>
    <dbReference type="NCBI Taxonomy" id="51511"/>
    <lineage>
        <taxon>Eukaryota</taxon>
        <taxon>Metazoa</taxon>
        <taxon>Chordata</taxon>
        <taxon>Tunicata</taxon>
        <taxon>Ascidiacea</taxon>
        <taxon>Phlebobranchia</taxon>
        <taxon>Cionidae</taxon>
        <taxon>Ciona</taxon>
    </lineage>
</organism>
<name>H2YTD9_CIOSA</name>
<sequence>MKLKIKIECPNKSDSFFVVKHSITWRSEKAEVSTKLLKNIPSVLHTTFLKNAGISAAICKSICKLYLSVEASNFRDDGGVVSCDVTNDISFRDDVKKGVVAKNIQGELQCLHKKLDDDHFLVLSNVQLHCCTEGFVQNSDNDYRKRNKNMTSEYEQMEKTQKTPTRQFLNPLHQTLTK</sequence>
<dbReference type="OMA" id="ICKSICK"/>
<reference evidence="1" key="3">
    <citation type="submission" date="2025-09" db="UniProtKB">
        <authorList>
            <consortium name="Ensembl"/>
        </authorList>
    </citation>
    <scope>IDENTIFICATION</scope>
</reference>
<accession>H2YTD9</accession>
<dbReference type="InParanoid" id="H2YTD9"/>
<dbReference type="Proteomes" id="UP000007875">
    <property type="component" value="Unassembled WGS sequence"/>
</dbReference>
<protein>
    <submittedName>
        <fullName evidence="1">Uncharacterized protein</fullName>
    </submittedName>
</protein>